<reference evidence="1" key="1">
    <citation type="journal article" date="2021" name="New Phytol.">
        <title>Evolutionary innovations through gain and loss of genes in the ectomycorrhizal Boletales.</title>
        <authorList>
            <person name="Wu G."/>
            <person name="Miyauchi S."/>
            <person name="Morin E."/>
            <person name="Kuo A."/>
            <person name="Drula E."/>
            <person name="Varga T."/>
            <person name="Kohler A."/>
            <person name="Feng B."/>
            <person name="Cao Y."/>
            <person name="Lipzen A."/>
            <person name="Daum C."/>
            <person name="Hundley H."/>
            <person name="Pangilinan J."/>
            <person name="Johnson J."/>
            <person name="Barry K."/>
            <person name="LaButti K."/>
            <person name="Ng V."/>
            <person name="Ahrendt S."/>
            <person name="Min B."/>
            <person name="Choi I.G."/>
            <person name="Park H."/>
            <person name="Plett J.M."/>
            <person name="Magnuson J."/>
            <person name="Spatafora J.W."/>
            <person name="Nagy L.G."/>
            <person name="Henrissat B."/>
            <person name="Grigoriev I.V."/>
            <person name="Yang Z.L."/>
            <person name="Xu J."/>
            <person name="Martin F.M."/>
        </authorList>
    </citation>
    <scope>NUCLEOTIDE SEQUENCE</scope>
    <source>
        <strain evidence="1">ATCC 28755</strain>
    </source>
</reference>
<evidence type="ECO:0000313" key="1">
    <source>
        <dbReference type="EMBL" id="KAH7916697.1"/>
    </source>
</evidence>
<protein>
    <submittedName>
        <fullName evidence="1">Uncharacterized protein</fullName>
    </submittedName>
</protein>
<dbReference type="Proteomes" id="UP000790377">
    <property type="component" value="Unassembled WGS sequence"/>
</dbReference>
<organism evidence="1 2">
    <name type="scientific">Hygrophoropsis aurantiaca</name>
    <dbReference type="NCBI Taxonomy" id="72124"/>
    <lineage>
        <taxon>Eukaryota</taxon>
        <taxon>Fungi</taxon>
        <taxon>Dikarya</taxon>
        <taxon>Basidiomycota</taxon>
        <taxon>Agaricomycotina</taxon>
        <taxon>Agaricomycetes</taxon>
        <taxon>Agaricomycetidae</taxon>
        <taxon>Boletales</taxon>
        <taxon>Coniophorineae</taxon>
        <taxon>Hygrophoropsidaceae</taxon>
        <taxon>Hygrophoropsis</taxon>
    </lineage>
</organism>
<evidence type="ECO:0000313" key="2">
    <source>
        <dbReference type="Proteomes" id="UP000790377"/>
    </source>
</evidence>
<comment type="caution">
    <text evidence="1">The sequence shown here is derived from an EMBL/GenBank/DDBJ whole genome shotgun (WGS) entry which is preliminary data.</text>
</comment>
<proteinExistence type="predicted"/>
<keyword evidence="2" id="KW-1185">Reference proteome</keyword>
<gene>
    <name evidence="1" type="ORF">BJ138DRAFT_1175561</name>
</gene>
<dbReference type="EMBL" id="MU267589">
    <property type="protein sequence ID" value="KAH7916697.1"/>
    <property type="molecule type" value="Genomic_DNA"/>
</dbReference>
<accession>A0ACB8AW99</accession>
<name>A0ACB8AW99_9AGAM</name>
<sequence length="1431" mass="152164">MNKNPFVPPPTYNPPLPPGPPPPAQPDYSAYWAAAAAQQQQQQQPQWTVPQQPRPPPEQSALYANYGYGGQNLHWQQRHNQQQQQQQQHHYQPPPPVVQPPPPPPQPQYNPYQPSAGYQQPYVQQPPPQPIIPQPQFQHAHPIPPPQPYYPQQQPQQQQPQQQQRHNHGLHHTPPQHLPPAKRQRFDGPNHNQHHAQQRQQGPPPPQPQFQAPPQPASGGIGIYQGQMQGQGQPTGPAAGNRGGLGGRGGNINVNRGRGGPMNNNRGALSGGVRGGRGGSMFMQNGGGVGRGGGSGGGVALGPLRGHGSRGGFHNKDFHNRRGGSFNTGGHHQNNNMAGGANFRGRGQGHTSSRPGGNIPFGPKEGSTANFGSSSGKKDENRRTLTDFKIVGLEMPELGWTWGVLPTSPIKAEEKEVAAALLDSSGASVKDEAMEADVLPAESSDATVKAEGGGSITGTGEPKATAAAEAEPSATSASTLATPPPSRIRIYFHTPVSADDSHPIPHNNASFSLGAGAAGADSSRKGKRKKLEDDDGEEGGRERPPPPGMSDTASVDMDGMGRGSVAPSVAETTSEGDWLMAAIAEDEGEDNADAGGDGDGQTQPSVSQVENADSAAHVGESGVDHGTHSTTNGDGNDSSRTGEQAEHAPHDGQSEPTKVAGADSSVPSNALDGASSVAAADMQTQESSGVDVSGDDATDPALPNTQPIAIDGGTALDDFSSVAAEPVASQTSISSSHSGSNSAPIAPSQSDTPRPDGEQSADHVGYPESQVSERIAPAVEGQPKPLQASASLASTVLDVDDIGLQEDEMFAHDEPATQVGDDGDEHLKHADEDDQEHLPEPPASPTSNTLLSTSSGSTYGGEPSQSQPAPTKSGRTPSANRLSISYAAGSRRLVIDAEVVDYLRVYRAEGRIEVHISLDKDEESGLKGVLIEGLSEATKSYLPLSTLSDAADTDDTLPAFSKVEIPSKVNLLIHLDTDRPLSEPKWVKSGDVQEWLKSMFGRMFWVAGDAADGWEKKIEVIDPDPAPTIWTVLDGWAVNSPVGAQSERQRFIKTHMSDIDNLLEILLRLVRGERATPFSQSAPAISAPSISGPLLTALSQGSAHGAQQTHVSLAVLAIFRMTVEYAQKVNGDKGKVEAEEKMGEIIRSILVRSLHSSLIMFRNTYDSDNTVFSPQGRLHQVEYALEAVKQGSAAVGLRSKTHAVLLALKRSTGELASYQQKMFRIDDHVGIAIAGLTSDARVLSNFMRQQAMSSRMAFNRPMPVNRLVSSIADKAQVNTQEYGRRPYGVGFLVIGQDQSGPHLFEFSPSGNSYEYYAMSIGARSQSAKTYLEKHYESFADCNLEDLIRHGLHALRETLQQDKELNVKNTSIGIIGPAGQHEKPVFPVGRFRIIEGDDLSVYLESMESKETAETAAPAAPTATGDEDVQMAG</sequence>